<gene>
    <name evidence="1" type="ORF">CDAUBV1_LOCUS14942</name>
</gene>
<proteinExistence type="predicted"/>
<dbReference type="AlphaFoldDB" id="A0AAV2TSA8"/>
<organism evidence="1 2">
    <name type="scientific">Calicophoron daubneyi</name>
    <name type="common">Rumen fluke</name>
    <name type="synonym">Paramphistomum daubneyi</name>
    <dbReference type="NCBI Taxonomy" id="300641"/>
    <lineage>
        <taxon>Eukaryota</taxon>
        <taxon>Metazoa</taxon>
        <taxon>Spiralia</taxon>
        <taxon>Lophotrochozoa</taxon>
        <taxon>Platyhelminthes</taxon>
        <taxon>Trematoda</taxon>
        <taxon>Digenea</taxon>
        <taxon>Plagiorchiida</taxon>
        <taxon>Pronocephalata</taxon>
        <taxon>Paramphistomoidea</taxon>
        <taxon>Paramphistomidae</taxon>
        <taxon>Calicophoron</taxon>
    </lineage>
</organism>
<protein>
    <submittedName>
        <fullName evidence="1">Uncharacterized protein</fullName>
    </submittedName>
</protein>
<evidence type="ECO:0000313" key="1">
    <source>
        <dbReference type="EMBL" id="CAL5139746.1"/>
    </source>
</evidence>
<evidence type="ECO:0000313" key="2">
    <source>
        <dbReference type="Proteomes" id="UP001497525"/>
    </source>
</evidence>
<accession>A0AAV2TSA8</accession>
<dbReference type="Proteomes" id="UP001497525">
    <property type="component" value="Unassembled WGS sequence"/>
</dbReference>
<reference evidence="1" key="1">
    <citation type="submission" date="2024-06" db="EMBL/GenBank/DDBJ databases">
        <authorList>
            <person name="Liu X."/>
            <person name="Lenzi L."/>
            <person name="Haldenby T S."/>
            <person name="Uol C."/>
        </authorList>
    </citation>
    <scope>NUCLEOTIDE SEQUENCE</scope>
</reference>
<sequence length="391" mass="45625">MFLLFRDLLKGFMFKIEDLDHNGNLHTKIIDNGVYATVERWDKVKGWKKGEMSTVSGWYKNSLHLSFMRIMLQTRSMLLRTPELAKEDGGKSLEMQLNKYLPRDLTDRVSFKFDVLDFVGPVIFPTKAAMNESGNNTLRGTIPPEKIKLLIKDILLRTRLFGEYEIKHISDYAIRKTNVRLKKPIVARTLFYFNIHKDTISTQEERFQFVRLVKRWLNQALKKDPPPRFKNVHVQVFELIGPIKRSGRIPNETVKSNLTQWKEFAKPLGEMIRLTLIRGRICRDSEVKEISVTDVYKKRSVFEDVKIARSLVYLSSNASVFQSKIEATEKFKSLFNRALKARPERIYRNVNVHGARMSVSCKEEEIRPLRMDHGDRILVVVPKFRLPAVVP</sequence>
<comment type="caution">
    <text evidence="1">The sequence shown here is derived from an EMBL/GenBank/DDBJ whole genome shotgun (WGS) entry which is preliminary data.</text>
</comment>
<dbReference type="EMBL" id="CAXLJL010000634">
    <property type="protein sequence ID" value="CAL5139746.1"/>
    <property type="molecule type" value="Genomic_DNA"/>
</dbReference>
<name>A0AAV2TSA8_CALDB</name>